<sequence>MKVLLTGFDPFGGESVNPAFEAIKLLPSTIAGAEIVYVEIPTEFKKSAPAVEAAIKEHNPDIVINVGQAGGRSCVTVEKVGINLADARIPDNAGDQPLDEPLQADGPTGYFATIPVNAMVQNVRAHGLPCHVSFTAGTYVCNCVMYNVLHMCATKYTNIRAGFIHVPYACDQVVDKANGMASMPLETIAKSLEYCVEAVVNNTEAVKEVMGTTH</sequence>
<dbReference type="GO" id="GO:0016920">
    <property type="term" value="F:pyroglutamyl-peptidase activity"/>
    <property type="evidence" value="ECO:0007669"/>
    <property type="project" value="UniProtKB-UniRule"/>
</dbReference>
<dbReference type="SUPFAM" id="SSF53182">
    <property type="entry name" value="Pyrrolidone carboxyl peptidase (pyroglutamate aminopeptidase)"/>
    <property type="match status" value="1"/>
</dbReference>
<dbReference type="PANTHER" id="PTHR23402">
    <property type="entry name" value="PROTEASE FAMILY C15 PYROGLUTAMYL-PEPTIDASE I-RELATED"/>
    <property type="match status" value="1"/>
</dbReference>
<organism evidence="12 13">
    <name type="scientific">Coprococcus comes</name>
    <dbReference type="NCBI Taxonomy" id="410072"/>
    <lineage>
        <taxon>Bacteria</taxon>
        <taxon>Bacillati</taxon>
        <taxon>Bacillota</taxon>
        <taxon>Clostridia</taxon>
        <taxon>Lachnospirales</taxon>
        <taxon>Lachnospiraceae</taxon>
        <taxon>Coprococcus</taxon>
    </lineage>
</organism>
<dbReference type="Pfam" id="PF01470">
    <property type="entry name" value="Peptidase_C15"/>
    <property type="match status" value="1"/>
</dbReference>
<comment type="similarity">
    <text evidence="4 9">Belongs to the peptidase C15 family.</text>
</comment>
<dbReference type="InterPro" id="IPR016125">
    <property type="entry name" value="Peptidase_C15-like"/>
</dbReference>
<dbReference type="AlphaFoldDB" id="A0A173U2G5"/>
<dbReference type="PIRSF" id="PIRSF015592">
    <property type="entry name" value="Prld-crbxl_pptds"/>
    <property type="match status" value="1"/>
</dbReference>
<keyword evidence="5 9" id="KW-0963">Cytoplasm</keyword>
<evidence type="ECO:0000256" key="5">
    <source>
        <dbReference type="ARBA" id="ARBA00022490"/>
    </source>
</evidence>
<evidence type="ECO:0000256" key="10">
    <source>
        <dbReference type="PROSITE-ProRule" id="PRU10076"/>
    </source>
</evidence>
<dbReference type="NCBIfam" id="TIGR00504">
    <property type="entry name" value="pyro_pdase"/>
    <property type="match status" value="1"/>
</dbReference>
<gene>
    <name evidence="9 12" type="primary">pcp</name>
    <name evidence="12" type="ORF">ERS852574_02651</name>
</gene>
<dbReference type="PROSITE" id="PS01334">
    <property type="entry name" value="PYRASE_CYS"/>
    <property type="match status" value="1"/>
</dbReference>
<dbReference type="InterPro" id="IPR033693">
    <property type="entry name" value="PGPEP1_Glu_AS"/>
</dbReference>
<feature type="active site" evidence="9 11">
    <location>
        <position position="141"/>
    </location>
</feature>
<evidence type="ECO:0000256" key="8">
    <source>
        <dbReference type="ARBA" id="ARBA00022807"/>
    </source>
</evidence>
<evidence type="ECO:0000256" key="6">
    <source>
        <dbReference type="ARBA" id="ARBA00022670"/>
    </source>
</evidence>
<feature type="active site" evidence="9">
    <location>
        <position position="165"/>
    </location>
</feature>
<evidence type="ECO:0000256" key="2">
    <source>
        <dbReference type="ARBA" id="ARBA00002280"/>
    </source>
</evidence>
<dbReference type="GO" id="GO:0006508">
    <property type="term" value="P:proteolysis"/>
    <property type="evidence" value="ECO:0007669"/>
    <property type="project" value="UniProtKB-KW"/>
</dbReference>
<dbReference type="HAMAP" id="MF_00417">
    <property type="entry name" value="Pyrrolid_peptidase"/>
    <property type="match status" value="1"/>
</dbReference>
<dbReference type="InterPro" id="IPR029762">
    <property type="entry name" value="PGP-I_bact-type"/>
</dbReference>
<evidence type="ECO:0000256" key="4">
    <source>
        <dbReference type="ARBA" id="ARBA00006641"/>
    </source>
</evidence>
<comment type="subcellular location">
    <subcellularLocation>
        <location evidence="3 9">Cytoplasm</location>
    </subcellularLocation>
</comment>
<dbReference type="PRINTS" id="PR00706">
    <property type="entry name" value="PYROGLUPTASE"/>
</dbReference>
<comment type="subunit">
    <text evidence="9">Homotetramer.</text>
</comment>
<evidence type="ECO:0000256" key="7">
    <source>
        <dbReference type="ARBA" id="ARBA00022801"/>
    </source>
</evidence>
<evidence type="ECO:0000313" key="12">
    <source>
        <dbReference type="EMBL" id="CUN09292.1"/>
    </source>
</evidence>
<dbReference type="InterPro" id="IPR000816">
    <property type="entry name" value="Peptidase_C15"/>
</dbReference>
<comment type="catalytic activity">
    <reaction evidence="1 9 10">
        <text>Release of an N-terminal pyroglutamyl group from a polypeptide, the second amino acid generally not being Pro.</text>
        <dbReference type="EC" id="3.4.19.3"/>
    </reaction>
</comment>
<dbReference type="PROSITE" id="PS01333">
    <property type="entry name" value="PYRASE_GLU"/>
    <property type="match status" value="1"/>
</dbReference>
<reference evidence="12 13" key="1">
    <citation type="submission" date="2015-09" db="EMBL/GenBank/DDBJ databases">
        <authorList>
            <consortium name="Pathogen Informatics"/>
        </authorList>
    </citation>
    <scope>NUCLEOTIDE SEQUENCE [LARGE SCALE GENOMIC DNA]</scope>
    <source>
        <strain evidence="12 13">2789STDY5834962</strain>
    </source>
</reference>
<evidence type="ECO:0000313" key="13">
    <source>
        <dbReference type="Proteomes" id="UP000095727"/>
    </source>
</evidence>
<name>A0A173U2G5_9FIRM</name>
<dbReference type="EC" id="3.4.19.3" evidence="9"/>
<feature type="active site" evidence="9 10">
    <location>
        <position position="78"/>
    </location>
</feature>
<keyword evidence="6 9" id="KW-0645">Protease</keyword>
<dbReference type="Gene3D" id="3.40.630.20">
    <property type="entry name" value="Peptidase C15, pyroglutamyl peptidase I-like"/>
    <property type="match status" value="1"/>
</dbReference>
<evidence type="ECO:0000256" key="3">
    <source>
        <dbReference type="ARBA" id="ARBA00004496"/>
    </source>
</evidence>
<protein>
    <recommendedName>
        <fullName evidence="9">Pyrrolidone-carboxylate peptidase</fullName>
        <ecNumber evidence="9">3.4.19.3</ecNumber>
    </recommendedName>
    <alternativeName>
        <fullName evidence="9">5-oxoprolyl-peptidase</fullName>
    </alternativeName>
    <alternativeName>
        <fullName evidence="9">Pyroglutamyl-peptidase I</fullName>
        <shortName evidence="9">PGP-I</shortName>
        <shortName evidence="9">Pyrase</shortName>
    </alternativeName>
</protein>
<accession>A0A173U2G5</accession>
<dbReference type="GO" id="GO:0005829">
    <property type="term" value="C:cytosol"/>
    <property type="evidence" value="ECO:0007669"/>
    <property type="project" value="InterPro"/>
</dbReference>
<evidence type="ECO:0000256" key="1">
    <source>
        <dbReference type="ARBA" id="ARBA00001770"/>
    </source>
</evidence>
<dbReference type="Proteomes" id="UP000095727">
    <property type="component" value="Unassembled WGS sequence"/>
</dbReference>
<keyword evidence="8 9" id="KW-0788">Thiol protease</keyword>
<dbReference type="CDD" id="cd00501">
    <property type="entry name" value="Peptidase_C15"/>
    <property type="match status" value="1"/>
</dbReference>
<evidence type="ECO:0000256" key="9">
    <source>
        <dbReference type="HAMAP-Rule" id="MF_00417"/>
    </source>
</evidence>
<dbReference type="InterPro" id="IPR036440">
    <property type="entry name" value="Peptidase_C15-like_sf"/>
</dbReference>
<keyword evidence="7 9" id="KW-0378">Hydrolase</keyword>
<dbReference type="RefSeq" id="WP_055157934.1">
    <property type="nucleotide sequence ID" value="NZ_CYXR01000022.1"/>
</dbReference>
<dbReference type="EMBL" id="CYXR01000022">
    <property type="protein sequence ID" value="CUN09292.1"/>
    <property type="molecule type" value="Genomic_DNA"/>
</dbReference>
<dbReference type="PANTHER" id="PTHR23402:SF1">
    <property type="entry name" value="PYROGLUTAMYL-PEPTIDASE I"/>
    <property type="match status" value="1"/>
</dbReference>
<proteinExistence type="inferred from homology"/>
<dbReference type="NCBIfam" id="NF009676">
    <property type="entry name" value="PRK13197.1"/>
    <property type="match status" value="1"/>
</dbReference>
<comment type="function">
    <text evidence="2 9">Removes 5-oxoproline from various penultimate amino acid residues except L-proline.</text>
</comment>
<dbReference type="InterPro" id="IPR033694">
    <property type="entry name" value="PGPEP1_Cys_AS"/>
</dbReference>
<dbReference type="FunFam" id="3.40.630.20:FF:000001">
    <property type="entry name" value="Pyrrolidone-carboxylate peptidase"/>
    <property type="match status" value="1"/>
</dbReference>
<evidence type="ECO:0000256" key="11">
    <source>
        <dbReference type="PROSITE-ProRule" id="PRU10077"/>
    </source>
</evidence>